<dbReference type="InterPro" id="IPR024107">
    <property type="entry name" value="Tyr-tRNA-ligase_bac_1"/>
</dbReference>
<comment type="subcellular location">
    <subcellularLocation>
        <location evidence="8">Cytoplasm</location>
    </subcellularLocation>
</comment>
<dbReference type="Gene3D" id="1.10.240.10">
    <property type="entry name" value="Tyrosyl-Transfer RNA Synthetase"/>
    <property type="match status" value="1"/>
</dbReference>
<dbReference type="NCBIfam" id="TIGR00234">
    <property type="entry name" value="tyrS"/>
    <property type="match status" value="1"/>
</dbReference>
<dbReference type="Pfam" id="PF22421">
    <property type="entry name" value="SYY_C-terminal"/>
    <property type="match status" value="1"/>
</dbReference>
<dbReference type="GO" id="GO:0006437">
    <property type="term" value="P:tyrosyl-tRNA aminoacylation"/>
    <property type="evidence" value="ECO:0007669"/>
    <property type="project" value="UniProtKB-UniRule"/>
</dbReference>
<feature type="short sequence motif" description="'HIGH' region" evidence="8">
    <location>
        <begin position="36"/>
        <end position="45"/>
    </location>
</feature>
<evidence type="ECO:0000256" key="1">
    <source>
        <dbReference type="ARBA" id="ARBA00022598"/>
    </source>
</evidence>
<comment type="function">
    <text evidence="8">Catalyzes the attachment of tyrosine to tRNA(Tyr) in a two-step reaction: tyrosine is first activated by ATP to form Tyr-AMP and then transferred to the acceptor end of tRNA(Tyr).</text>
</comment>
<proteinExistence type="inferred from homology"/>
<evidence type="ECO:0000256" key="7">
    <source>
        <dbReference type="ARBA" id="ARBA00048248"/>
    </source>
</evidence>
<dbReference type="GO" id="GO:0003723">
    <property type="term" value="F:RNA binding"/>
    <property type="evidence" value="ECO:0007669"/>
    <property type="project" value="UniProtKB-KW"/>
</dbReference>
<dbReference type="Pfam" id="PF00579">
    <property type="entry name" value="tRNA-synt_1b"/>
    <property type="match status" value="1"/>
</dbReference>
<evidence type="ECO:0000256" key="5">
    <source>
        <dbReference type="ARBA" id="ARBA00022917"/>
    </source>
</evidence>
<dbReference type="EMBL" id="LR214972">
    <property type="protein sequence ID" value="VEU63414.1"/>
    <property type="molecule type" value="Genomic_DNA"/>
</dbReference>
<keyword evidence="3 8" id="KW-0067">ATP-binding</keyword>
<sequence>MIINELKSRGILKDITNLDKFINMDKDAAIYAGFDPTAQSLHLGNYIQIITMLRLKQFGYKPLAVVGGATGMIGDPTFRSSERVLLDQENILKNKLEISKQLEKFGLEVFDNLNFYKNMNVFDFLRNVGSSINITYMLAKDSIATRLENGLSFTEFSYTLIQGWDFYKLYTDKKVYGQFGGSDQWGNITTGLEIISRKVGNDHKAFAFTCNLLTDANGNKFGKSTGGGSLWLNPEMTKPYDMYQFLLNQPDSEIEKLLKWLTFLTLDKIDEIMTKHNEKPNLRLAQKTLAFEIIKDVHNLEEANKSKTLSEILFSKDLDLNQITIEQIKTLKSDLKLLNINEKSNLIEELIKLNVIKSKREAREFIAANSLKFNLKLISEDFQTFSNLWDNQYALLNVGKKKIYLLEITK</sequence>
<dbReference type="SUPFAM" id="SSF52374">
    <property type="entry name" value="Nucleotidylyl transferase"/>
    <property type="match status" value="1"/>
</dbReference>
<dbReference type="InterPro" id="IPR002305">
    <property type="entry name" value="aa-tRNA-synth_Ic"/>
</dbReference>
<comment type="catalytic activity">
    <reaction evidence="7 8">
        <text>tRNA(Tyr) + L-tyrosine + ATP = L-tyrosyl-tRNA(Tyr) + AMP + diphosphate + H(+)</text>
        <dbReference type="Rhea" id="RHEA:10220"/>
        <dbReference type="Rhea" id="RHEA-COMP:9706"/>
        <dbReference type="Rhea" id="RHEA-COMP:9707"/>
        <dbReference type="ChEBI" id="CHEBI:15378"/>
        <dbReference type="ChEBI" id="CHEBI:30616"/>
        <dbReference type="ChEBI" id="CHEBI:33019"/>
        <dbReference type="ChEBI" id="CHEBI:58315"/>
        <dbReference type="ChEBI" id="CHEBI:78442"/>
        <dbReference type="ChEBI" id="CHEBI:78536"/>
        <dbReference type="ChEBI" id="CHEBI:456215"/>
        <dbReference type="EC" id="6.1.1.1"/>
    </reaction>
</comment>
<keyword evidence="5 8" id="KW-0648">Protein biosynthesis</keyword>
<evidence type="ECO:0000259" key="9">
    <source>
        <dbReference type="Pfam" id="PF22421"/>
    </source>
</evidence>
<dbReference type="AlphaFoldDB" id="A0A449AEJ5"/>
<keyword evidence="8" id="KW-0963">Cytoplasm</keyword>
<dbReference type="SUPFAM" id="SSF55174">
    <property type="entry name" value="Alpha-L RNA-binding motif"/>
    <property type="match status" value="1"/>
</dbReference>
<protein>
    <recommendedName>
        <fullName evidence="8">Tyrosine--tRNA ligase</fullName>
        <ecNumber evidence="8">6.1.1.1</ecNumber>
    </recommendedName>
    <alternativeName>
        <fullName evidence="8">Tyrosyl-tRNA synthetase</fullName>
        <shortName evidence="8">TyrRS</shortName>
    </alternativeName>
</protein>
<dbReference type="Gene3D" id="3.10.290.10">
    <property type="entry name" value="RNA-binding S4 domain"/>
    <property type="match status" value="1"/>
</dbReference>
<dbReference type="CDD" id="cd00805">
    <property type="entry name" value="TyrRS_core"/>
    <property type="match status" value="1"/>
</dbReference>
<dbReference type="InterPro" id="IPR054608">
    <property type="entry name" value="SYY-like_C"/>
</dbReference>
<feature type="binding site" evidence="8">
    <location>
        <position position="31"/>
    </location>
    <ligand>
        <name>L-tyrosine</name>
        <dbReference type="ChEBI" id="CHEBI:58315"/>
    </ligand>
</feature>
<organism evidence="10 11">
    <name type="scientific">Mycoplasmopsis bovirhinis</name>
    <dbReference type="NCBI Taxonomy" id="29553"/>
    <lineage>
        <taxon>Bacteria</taxon>
        <taxon>Bacillati</taxon>
        <taxon>Mycoplasmatota</taxon>
        <taxon>Mycoplasmoidales</taxon>
        <taxon>Metamycoplasmataceae</taxon>
        <taxon>Mycoplasmopsis</taxon>
    </lineage>
</organism>
<dbReference type="PANTHER" id="PTHR11766:SF0">
    <property type="entry name" value="TYROSINE--TRNA LIGASE, MITOCHONDRIAL"/>
    <property type="match status" value="1"/>
</dbReference>
<feature type="binding site" evidence="8">
    <location>
        <position position="158"/>
    </location>
    <ligand>
        <name>L-tyrosine</name>
        <dbReference type="ChEBI" id="CHEBI:58315"/>
    </ligand>
</feature>
<dbReference type="FunFam" id="1.10.240.10:FF:000001">
    <property type="entry name" value="Tyrosine--tRNA ligase"/>
    <property type="match status" value="1"/>
</dbReference>
<evidence type="ECO:0000256" key="8">
    <source>
        <dbReference type="HAMAP-Rule" id="MF_02006"/>
    </source>
</evidence>
<dbReference type="HAMAP" id="MF_02006">
    <property type="entry name" value="Tyr_tRNA_synth_type1"/>
    <property type="match status" value="1"/>
</dbReference>
<evidence type="ECO:0000313" key="11">
    <source>
        <dbReference type="Proteomes" id="UP000289952"/>
    </source>
</evidence>
<evidence type="ECO:0000256" key="2">
    <source>
        <dbReference type="ARBA" id="ARBA00022741"/>
    </source>
</evidence>
<keyword evidence="11" id="KW-1185">Reference proteome</keyword>
<dbReference type="InterPro" id="IPR002307">
    <property type="entry name" value="Tyr-tRNA-ligase"/>
</dbReference>
<evidence type="ECO:0000256" key="6">
    <source>
        <dbReference type="ARBA" id="ARBA00023146"/>
    </source>
</evidence>
<reference evidence="10 11" key="1">
    <citation type="submission" date="2019-01" db="EMBL/GenBank/DDBJ databases">
        <authorList>
            <consortium name="Pathogen Informatics"/>
        </authorList>
    </citation>
    <scope>NUCLEOTIDE SEQUENCE [LARGE SCALE GENOMIC DNA]</scope>
    <source>
        <strain evidence="10 11">NCTC10118</strain>
    </source>
</reference>
<dbReference type="PROSITE" id="PS00178">
    <property type="entry name" value="AA_TRNA_LIGASE_I"/>
    <property type="match status" value="1"/>
</dbReference>
<dbReference type="InterPro" id="IPR001412">
    <property type="entry name" value="aa-tRNA-synth_I_CS"/>
</dbReference>
<evidence type="ECO:0000256" key="4">
    <source>
        <dbReference type="ARBA" id="ARBA00022884"/>
    </source>
</evidence>
<dbReference type="InterPro" id="IPR036986">
    <property type="entry name" value="S4_RNA-bd_sf"/>
</dbReference>
<keyword evidence="6 8" id="KW-0030">Aminoacyl-tRNA synthetase</keyword>
<accession>A0A449AEJ5</accession>
<feature type="domain" description="Tyrosine--tRNA ligase SYY-like C-terminal" evidence="9">
    <location>
        <begin position="328"/>
        <end position="405"/>
    </location>
</feature>
<comment type="similarity">
    <text evidence="8">Belongs to the class-I aminoacyl-tRNA synthetase family. TyrS type 1 subfamily.</text>
</comment>
<keyword evidence="4" id="KW-0694">RNA-binding</keyword>
<keyword evidence="2 8" id="KW-0547">Nucleotide-binding</keyword>
<gene>
    <name evidence="8 10" type="primary">tyrS</name>
    <name evidence="10" type="ORF">NCTC10118_00454</name>
</gene>
<dbReference type="PRINTS" id="PR01040">
    <property type="entry name" value="TRNASYNTHTYR"/>
</dbReference>
<dbReference type="GO" id="GO:0005524">
    <property type="term" value="F:ATP binding"/>
    <property type="evidence" value="ECO:0007669"/>
    <property type="project" value="UniProtKB-UniRule"/>
</dbReference>
<feature type="short sequence motif" description="'KMSKS' region" evidence="8">
    <location>
        <begin position="220"/>
        <end position="224"/>
    </location>
</feature>
<dbReference type="PANTHER" id="PTHR11766">
    <property type="entry name" value="TYROSYL-TRNA SYNTHETASE"/>
    <property type="match status" value="1"/>
</dbReference>
<evidence type="ECO:0000313" key="10">
    <source>
        <dbReference type="EMBL" id="VEU63414.1"/>
    </source>
</evidence>
<dbReference type="RefSeq" id="WP_318025095.1">
    <property type="nucleotide sequence ID" value="NZ_LR214972.1"/>
</dbReference>
<feature type="binding site" evidence="8">
    <location>
        <position position="223"/>
    </location>
    <ligand>
        <name>ATP</name>
        <dbReference type="ChEBI" id="CHEBI:30616"/>
    </ligand>
</feature>
<dbReference type="Proteomes" id="UP000289952">
    <property type="component" value="Chromosome"/>
</dbReference>
<evidence type="ECO:0000256" key="3">
    <source>
        <dbReference type="ARBA" id="ARBA00022840"/>
    </source>
</evidence>
<dbReference type="Gene3D" id="3.40.50.620">
    <property type="entry name" value="HUPs"/>
    <property type="match status" value="1"/>
</dbReference>
<name>A0A449AEJ5_9BACT</name>
<comment type="subunit">
    <text evidence="8">Homodimer.</text>
</comment>
<dbReference type="GO" id="GO:0005829">
    <property type="term" value="C:cytosol"/>
    <property type="evidence" value="ECO:0007669"/>
    <property type="project" value="TreeGrafter"/>
</dbReference>
<keyword evidence="1 8" id="KW-0436">Ligase</keyword>
<dbReference type="InterPro" id="IPR024088">
    <property type="entry name" value="Tyr-tRNA-ligase_bac-type"/>
</dbReference>
<dbReference type="InterPro" id="IPR014729">
    <property type="entry name" value="Rossmann-like_a/b/a_fold"/>
</dbReference>
<dbReference type="EC" id="6.1.1.1" evidence="8"/>
<dbReference type="GO" id="GO:0004831">
    <property type="term" value="F:tyrosine-tRNA ligase activity"/>
    <property type="evidence" value="ECO:0007669"/>
    <property type="project" value="UniProtKB-UniRule"/>
</dbReference>
<feature type="binding site" evidence="8">
    <location>
        <position position="162"/>
    </location>
    <ligand>
        <name>L-tyrosine</name>
        <dbReference type="ChEBI" id="CHEBI:58315"/>
    </ligand>
</feature>